<dbReference type="Proteomes" id="UP000776164">
    <property type="component" value="Unassembled WGS sequence"/>
</dbReference>
<feature type="domain" description="FAD/NAD(P)-binding" evidence="4">
    <location>
        <begin position="8"/>
        <end position="285"/>
    </location>
</feature>
<evidence type="ECO:0000256" key="2">
    <source>
        <dbReference type="ARBA" id="ARBA00023002"/>
    </source>
</evidence>
<evidence type="ECO:0000256" key="1">
    <source>
        <dbReference type="ARBA" id="ARBA00022630"/>
    </source>
</evidence>
<dbReference type="InterPro" id="IPR023753">
    <property type="entry name" value="FAD/NAD-binding_dom"/>
</dbReference>
<comment type="catalytic activity">
    <reaction evidence="3">
        <text>[thioredoxin]-dithiol + NADP(+) = [thioredoxin]-disulfide + NADPH + H(+)</text>
        <dbReference type="Rhea" id="RHEA:20345"/>
        <dbReference type="Rhea" id="RHEA-COMP:10698"/>
        <dbReference type="Rhea" id="RHEA-COMP:10700"/>
        <dbReference type="ChEBI" id="CHEBI:15378"/>
        <dbReference type="ChEBI" id="CHEBI:29950"/>
        <dbReference type="ChEBI" id="CHEBI:50058"/>
        <dbReference type="ChEBI" id="CHEBI:57783"/>
        <dbReference type="ChEBI" id="CHEBI:58349"/>
        <dbReference type="EC" id="1.8.1.9"/>
    </reaction>
</comment>
<organism evidence="5 6">
    <name type="scientific">Subtercola frigoramans</name>
    <dbReference type="NCBI Taxonomy" id="120298"/>
    <lineage>
        <taxon>Bacteria</taxon>
        <taxon>Bacillati</taxon>
        <taxon>Actinomycetota</taxon>
        <taxon>Actinomycetes</taxon>
        <taxon>Micrococcales</taxon>
        <taxon>Microbacteriaceae</taxon>
        <taxon>Subtercola</taxon>
    </lineage>
</organism>
<dbReference type="PANTHER" id="PTHR48105">
    <property type="entry name" value="THIOREDOXIN REDUCTASE 1-RELATED-RELATED"/>
    <property type="match status" value="1"/>
</dbReference>
<name>A0ABS2L6H2_9MICO</name>
<evidence type="ECO:0000313" key="5">
    <source>
        <dbReference type="EMBL" id="MBM7472679.1"/>
    </source>
</evidence>
<accession>A0ABS2L6H2</accession>
<dbReference type="Gene3D" id="3.50.50.60">
    <property type="entry name" value="FAD/NAD(P)-binding domain"/>
    <property type="match status" value="2"/>
</dbReference>
<reference evidence="5 6" key="1">
    <citation type="submission" date="2021-01" db="EMBL/GenBank/DDBJ databases">
        <title>Sequencing the genomes of 1000 actinobacteria strains.</title>
        <authorList>
            <person name="Klenk H.-P."/>
        </authorList>
    </citation>
    <scope>NUCLEOTIDE SEQUENCE [LARGE SCALE GENOMIC DNA]</scope>
    <source>
        <strain evidence="5 6">DSM 13057</strain>
    </source>
</reference>
<dbReference type="SUPFAM" id="SSF51905">
    <property type="entry name" value="FAD/NAD(P)-binding domain"/>
    <property type="match status" value="1"/>
</dbReference>
<dbReference type="InterPro" id="IPR036188">
    <property type="entry name" value="FAD/NAD-bd_sf"/>
</dbReference>
<keyword evidence="6" id="KW-1185">Reference proteome</keyword>
<dbReference type="PRINTS" id="PR00469">
    <property type="entry name" value="PNDRDTASEII"/>
</dbReference>
<dbReference type="GO" id="GO:0004791">
    <property type="term" value="F:thioredoxin-disulfide reductase (NADPH) activity"/>
    <property type="evidence" value="ECO:0007669"/>
    <property type="project" value="UniProtKB-EC"/>
</dbReference>
<dbReference type="InterPro" id="IPR050097">
    <property type="entry name" value="Ferredoxin-NADP_redctase_2"/>
</dbReference>
<keyword evidence="2 5" id="KW-0560">Oxidoreductase</keyword>
<comment type="caution">
    <text evidence="5">The sequence shown here is derived from an EMBL/GenBank/DDBJ whole genome shotgun (WGS) entry which is preliminary data.</text>
</comment>
<keyword evidence="1" id="KW-0285">Flavoprotein</keyword>
<proteinExistence type="predicted"/>
<evidence type="ECO:0000313" key="6">
    <source>
        <dbReference type="Proteomes" id="UP000776164"/>
    </source>
</evidence>
<dbReference type="EC" id="1.8.1.9" evidence="5"/>
<gene>
    <name evidence="5" type="ORF">JOE66_002313</name>
</gene>
<sequence>MNNTTTTDVIIIGGGAAGLSAGLVLSRARADVLIVDSGQPRNGPATHMQGFLSRDGMDPAEFLRTARREIEGYGGAFLAGSVASVERHEGFFSITLLDGTIRQGRALLIATGLHDHLPLIPGLSDRWGSLVHHCPYCHGYEVRGLRIAVIGGPAREMSIKQAGLLRRYSDTVTLITNGIDLDPSERSRLEAFDIHVVTGNVSHLIGGAPATLTGVGLMSGDAVTADAVFIAPPQRAHDELLKGLGCETNEITGLVSADAFGQTSVSGVWAAGNVVTPSAQVITAAGAGSAAAISINGWLLNTDLDAATAARP</sequence>
<evidence type="ECO:0000256" key="3">
    <source>
        <dbReference type="ARBA" id="ARBA00048132"/>
    </source>
</evidence>
<dbReference type="Pfam" id="PF07992">
    <property type="entry name" value="Pyr_redox_2"/>
    <property type="match status" value="1"/>
</dbReference>
<dbReference type="EMBL" id="JAFBBU010000001">
    <property type="protein sequence ID" value="MBM7472679.1"/>
    <property type="molecule type" value="Genomic_DNA"/>
</dbReference>
<protein>
    <submittedName>
        <fullName evidence="5">Thioredoxin reductase (NADPH)</fullName>
        <ecNumber evidence="5">1.8.1.9</ecNumber>
    </submittedName>
</protein>
<dbReference type="RefSeq" id="WP_205109609.1">
    <property type="nucleotide sequence ID" value="NZ_BAAAHT010000002.1"/>
</dbReference>
<evidence type="ECO:0000259" key="4">
    <source>
        <dbReference type="Pfam" id="PF07992"/>
    </source>
</evidence>
<dbReference type="PRINTS" id="PR00368">
    <property type="entry name" value="FADPNR"/>
</dbReference>